<dbReference type="VEuPathDB" id="PlasmoDB:PVLDE_0100290"/>
<dbReference type="AlphaFoldDB" id="A0A6V7RS99"/>
<dbReference type="EMBL" id="LR865363">
    <property type="protein sequence ID" value="CAD2083684.1"/>
    <property type="molecule type" value="Genomic_DNA"/>
</dbReference>
<dbReference type="Proteomes" id="UP000515308">
    <property type="component" value="Chromosome PVLDE_01"/>
</dbReference>
<evidence type="ECO:0000313" key="2">
    <source>
        <dbReference type="EMBL" id="CAD2083684.1"/>
    </source>
</evidence>
<keyword evidence="1" id="KW-0812">Transmembrane</keyword>
<accession>A0A6V7RS99</accession>
<evidence type="ECO:0000313" key="3">
    <source>
        <dbReference type="Proteomes" id="UP000515308"/>
    </source>
</evidence>
<gene>
    <name evidence="2" type="ORF">PVLDE_0100290</name>
</gene>
<keyword evidence="1" id="KW-0472">Membrane</keyword>
<sequence length="150" mass="17225">MNKKLYSLFFFIYIIIAYCATAQGNRGNNGKNGGNVQSMIKKRYQKNNNKGNKYMQRTNEDDTENNEEFYANYEINKALMHSVNEKEKEVIKGLHKILRIHKAFTFGIFTLVALNILAIIRGYVASSLSNPNSHISQLIEKVVDNKNQKS</sequence>
<name>A0A6V7RS99_PLAVN</name>
<reference evidence="2 3" key="1">
    <citation type="submission" date="2020-08" db="EMBL/GenBank/DDBJ databases">
        <authorList>
            <person name="Ramaprasad A."/>
        </authorList>
    </citation>
    <scope>NUCLEOTIDE SEQUENCE [LARGE SCALE GENOMIC DNA]</scope>
</reference>
<evidence type="ECO:0000256" key="1">
    <source>
        <dbReference type="SAM" id="Phobius"/>
    </source>
</evidence>
<feature type="transmembrane region" description="Helical" evidence="1">
    <location>
        <begin position="6"/>
        <end position="22"/>
    </location>
</feature>
<feature type="transmembrane region" description="Helical" evidence="1">
    <location>
        <begin position="103"/>
        <end position="124"/>
    </location>
</feature>
<proteinExistence type="predicted"/>
<organism evidence="2 3">
    <name type="scientific">Plasmodium vinckei lentum</name>
    <dbReference type="NCBI Taxonomy" id="138297"/>
    <lineage>
        <taxon>Eukaryota</taxon>
        <taxon>Sar</taxon>
        <taxon>Alveolata</taxon>
        <taxon>Apicomplexa</taxon>
        <taxon>Aconoidasida</taxon>
        <taxon>Haemosporida</taxon>
        <taxon>Plasmodiidae</taxon>
        <taxon>Plasmodium</taxon>
        <taxon>Plasmodium (Vinckeia)</taxon>
    </lineage>
</organism>
<keyword evidence="1" id="KW-1133">Transmembrane helix</keyword>
<protein>
    <submittedName>
        <fullName evidence="2">Uncharacterized protein</fullName>
    </submittedName>
</protein>
<dbReference type="Pfam" id="PF06589">
    <property type="entry name" value="CRA"/>
    <property type="match status" value="1"/>
</dbReference>